<name>A0ABD0LPP0_9CAEN</name>
<protein>
    <recommendedName>
        <fullName evidence="3">Transposase</fullName>
    </recommendedName>
</protein>
<dbReference type="Proteomes" id="UP001519460">
    <property type="component" value="Unassembled WGS sequence"/>
</dbReference>
<accession>A0ABD0LPP0</accession>
<comment type="caution">
    <text evidence="1">The sequence shown here is derived from an EMBL/GenBank/DDBJ whole genome shotgun (WGS) entry which is preliminary data.</text>
</comment>
<dbReference type="EMBL" id="JACVVK020000034">
    <property type="protein sequence ID" value="KAK7500994.1"/>
    <property type="molecule type" value="Genomic_DNA"/>
</dbReference>
<evidence type="ECO:0000313" key="1">
    <source>
        <dbReference type="EMBL" id="KAK7500994.1"/>
    </source>
</evidence>
<gene>
    <name evidence="1" type="ORF">BaRGS_00007874</name>
</gene>
<sequence>MILTLVSTDSYTEDYSRQGPKTDYRRKRLVLTDSKRALVNYFWPGQRTGWAELSCTQKLRAPLSLHQIAWALCG</sequence>
<reference evidence="1 2" key="1">
    <citation type="journal article" date="2023" name="Sci. Data">
        <title>Genome assembly of the Korean intertidal mud-creeper Batillaria attramentaria.</title>
        <authorList>
            <person name="Patra A.K."/>
            <person name="Ho P.T."/>
            <person name="Jun S."/>
            <person name="Lee S.J."/>
            <person name="Kim Y."/>
            <person name="Won Y.J."/>
        </authorList>
    </citation>
    <scope>NUCLEOTIDE SEQUENCE [LARGE SCALE GENOMIC DNA]</scope>
    <source>
        <strain evidence="1">Wonlab-2016</strain>
    </source>
</reference>
<keyword evidence="2" id="KW-1185">Reference proteome</keyword>
<evidence type="ECO:0008006" key="3">
    <source>
        <dbReference type="Google" id="ProtNLM"/>
    </source>
</evidence>
<organism evidence="1 2">
    <name type="scientific">Batillaria attramentaria</name>
    <dbReference type="NCBI Taxonomy" id="370345"/>
    <lineage>
        <taxon>Eukaryota</taxon>
        <taxon>Metazoa</taxon>
        <taxon>Spiralia</taxon>
        <taxon>Lophotrochozoa</taxon>
        <taxon>Mollusca</taxon>
        <taxon>Gastropoda</taxon>
        <taxon>Caenogastropoda</taxon>
        <taxon>Sorbeoconcha</taxon>
        <taxon>Cerithioidea</taxon>
        <taxon>Batillariidae</taxon>
        <taxon>Batillaria</taxon>
    </lineage>
</organism>
<dbReference type="AlphaFoldDB" id="A0ABD0LPP0"/>
<proteinExistence type="predicted"/>
<evidence type="ECO:0000313" key="2">
    <source>
        <dbReference type="Proteomes" id="UP001519460"/>
    </source>
</evidence>